<dbReference type="CDD" id="cd00090">
    <property type="entry name" value="HTH_ARSR"/>
    <property type="match status" value="1"/>
</dbReference>
<sequence length="100" mass="11356">MKSYLNNLHKAFENRTRLGVMSALTVNESVSFNDLRELLGVTDGNLASHLKALEKEQFIEVRKSFIGRKPNTSYMITKVGKTAFSEHLDALEQLIKEQSK</sequence>
<feature type="domain" description="Winged helix DNA-binding" evidence="1">
    <location>
        <begin position="17"/>
        <end position="95"/>
    </location>
</feature>
<evidence type="ECO:0000313" key="2">
    <source>
        <dbReference type="EMBL" id="MBL3654655.1"/>
    </source>
</evidence>
<dbReference type="PANTHER" id="PTHR37318:SF1">
    <property type="entry name" value="BSL7504 PROTEIN"/>
    <property type="match status" value="1"/>
</dbReference>
<proteinExistence type="predicted"/>
<gene>
    <name evidence="2" type="ORF">JL102_00820</name>
</gene>
<dbReference type="SUPFAM" id="SSF46785">
    <property type="entry name" value="Winged helix' DNA-binding domain"/>
    <property type="match status" value="1"/>
</dbReference>
<dbReference type="Gene3D" id="1.10.10.10">
    <property type="entry name" value="Winged helix-like DNA-binding domain superfamily/Winged helix DNA-binding domain"/>
    <property type="match status" value="1"/>
</dbReference>
<dbReference type="AlphaFoldDB" id="A0A937JYW3"/>
<evidence type="ECO:0000313" key="3">
    <source>
        <dbReference type="Proteomes" id="UP000659388"/>
    </source>
</evidence>
<dbReference type="InterPro" id="IPR036390">
    <property type="entry name" value="WH_DNA-bd_sf"/>
</dbReference>
<accession>A0A937JYW3</accession>
<organism evidence="2 3">
    <name type="scientific">Fulvivirga sediminis</name>
    <dbReference type="NCBI Taxonomy" id="2803949"/>
    <lineage>
        <taxon>Bacteria</taxon>
        <taxon>Pseudomonadati</taxon>
        <taxon>Bacteroidota</taxon>
        <taxon>Cytophagia</taxon>
        <taxon>Cytophagales</taxon>
        <taxon>Fulvivirgaceae</taxon>
        <taxon>Fulvivirga</taxon>
    </lineage>
</organism>
<dbReference type="InterPro" id="IPR036388">
    <property type="entry name" value="WH-like_DNA-bd_sf"/>
</dbReference>
<dbReference type="GO" id="GO:0006355">
    <property type="term" value="P:regulation of DNA-templated transcription"/>
    <property type="evidence" value="ECO:0007669"/>
    <property type="project" value="UniProtKB-ARBA"/>
</dbReference>
<dbReference type="PANTHER" id="PTHR37318">
    <property type="entry name" value="BSL7504 PROTEIN"/>
    <property type="match status" value="1"/>
</dbReference>
<protein>
    <submittedName>
        <fullName evidence="2">Transcriptional regulator</fullName>
    </submittedName>
</protein>
<dbReference type="Pfam" id="PF13601">
    <property type="entry name" value="HTH_34"/>
    <property type="match status" value="1"/>
</dbReference>
<comment type="caution">
    <text evidence="2">The sequence shown here is derived from an EMBL/GenBank/DDBJ whole genome shotgun (WGS) entry which is preliminary data.</text>
</comment>
<evidence type="ECO:0000259" key="1">
    <source>
        <dbReference type="Pfam" id="PF13601"/>
    </source>
</evidence>
<dbReference type="InterPro" id="IPR011991">
    <property type="entry name" value="ArsR-like_HTH"/>
</dbReference>
<dbReference type="InterPro" id="IPR027395">
    <property type="entry name" value="WH_DNA-bd_dom"/>
</dbReference>
<dbReference type="Proteomes" id="UP000659388">
    <property type="component" value="Unassembled WGS sequence"/>
</dbReference>
<dbReference type="RefSeq" id="WP_202241675.1">
    <property type="nucleotide sequence ID" value="NZ_JAESIY010000001.1"/>
</dbReference>
<dbReference type="EMBL" id="JAESIY010000001">
    <property type="protein sequence ID" value="MBL3654655.1"/>
    <property type="molecule type" value="Genomic_DNA"/>
</dbReference>
<reference evidence="2" key="1">
    <citation type="submission" date="2021-01" db="EMBL/GenBank/DDBJ databases">
        <title>Fulvivirga kasyanovii gen. nov., sp nov., a novel member of the phylum Bacteroidetes isolated from seawater in a mussel farm.</title>
        <authorList>
            <person name="Zhao L.-H."/>
            <person name="Wang Z.-J."/>
        </authorList>
    </citation>
    <scope>NUCLEOTIDE SEQUENCE</scope>
    <source>
        <strain evidence="2">2943</strain>
    </source>
</reference>
<name>A0A937JYW3_9BACT</name>
<keyword evidence="3" id="KW-1185">Reference proteome</keyword>